<sequence>MEKHLYFLYCCKSYLNNKKDMTDATPIYQ</sequence>
<comment type="caution">
    <text evidence="1">The sequence shown here is derived from an EMBL/GenBank/DDBJ whole genome shotgun (WGS) entry which is preliminary data.</text>
</comment>
<protein>
    <submittedName>
        <fullName evidence="1">Uncharacterized protein</fullName>
    </submittedName>
</protein>
<proteinExistence type="predicted"/>
<dbReference type="EMBL" id="JAUSUY010000007">
    <property type="protein sequence ID" value="MDT3426635.1"/>
    <property type="molecule type" value="Genomic_DNA"/>
</dbReference>
<evidence type="ECO:0000313" key="2">
    <source>
        <dbReference type="Proteomes" id="UP001248709"/>
    </source>
</evidence>
<keyword evidence="2" id="KW-1185">Reference proteome</keyword>
<accession>A0ABU3H7D1</accession>
<organism evidence="1 2">
    <name type="scientific">Paenibacillus forsythiae</name>
    <dbReference type="NCBI Taxonomy" id="365616"/>
    <lineage>
        <taxon>Bacteria</taxon>
        <taxon>Bacillati</taxon>
        <taxon>Bacillota</taxon>
        <taxon>Bacilli</taxon>
        <taxon>Bacillales</taxon>
        <taxon>Paenibacillaceae</taxon>
        <taxon>Paenibacillus</taxon>
    </lineage>
</organism>
<reference evidence="1 2" key="1">
    <citation type="submission" date="2023-07" db="EMBL/GenBank/DDBJ databases">
        <title>Genomic Encyclopedia of Type Strains, Phase IV (KMG-IV): sequencing the most valuable type-strain genomes for metagenomic binning, comparative biology and taxonomic classification.</title>
        <authorList>
            <person name="Goeker M."/>
        </authorList>
    </citation>
    <scope>NUCLEOTIDE SEQUENCE [LARGE SCALE GENOMIC DNA]</scope>
    <source>
        <strain evidence="1 2">T98</strain>
    </source>
</reference>
<dbReference type="Proteomes" id="UP001248709">
    <property type="component" value="Unassembled WGS sequence"/>
</dbReference>
<evidence type="ECO:0000313" key="1">
    <source>
        <dbReference type="EMBL" id="MDT3426635.1"/>
    </source>
</evidence>
<name>A0ABU3H7D1_9BACL</name>
<gene>
    <name evidence="1" type="ORF">J2Z22_002161</name>
</gene>